<dbReference type="Proteomes" id="UP000095280">
    <property type="component" value="Unplaced"/>
</dbReference>
<keyword evidence="1" id="KW-1185">Reference proteome</keyword>
<dbReference type="InterPro" id="IPR040521">
    <property type="entry name" value="KDZ"/>
</dbReference>
<protein>
    <submittedName>
        <fullName evidence="2">MULE domain-containing protein</fullName>
    </submittedName>
</protein>
<reference evidence="2" key="1">
    <citation type="submission" date="2016-11" db="UniProtKB">
        <authorList>
            <consortium name="WormBaseParasite"/>
        </authorList>
    </citation>
    <scope>IDENTIFICATION</scope>
</reference>
<organism evidence="1 2">
    <name type="scientific">Macrostomum lignano</name>
    <dbReference type="NCBI Taxonomy" id="282301"/>
    <lineage>
        <taxon>Eukaryota</taxon>
        <taxon>Metazoa</taxon>
        <taxon>Spiralia</taxon>
        <taxon>Lophotrochozoa</taxon>
        <taxon>Platyhelminthes</taxon>
        <taxon>Rhabditophora</taxon>
        <taxon>Macrostomorpha</taxon>
        <taxon>Macrostomida</taxon>
        <taxon>Macrostomidae</taxon>
        <taxon>Macrostomum</taxon>
    </lineage>
</organism>
<dbReference type="PANTHER" id="PTHR33096:SF1">
    <property type="entry name" value="CXC1-LIKE CYSTEINE CLUSTER ASSOCIATED WITH KDZ TRANSPOSASES DOMAIN-CONTAINING PROTEIN"/>
    <property type="match status" value="1"/>
</dbReference>
<evidence type="ECO:0000313" key="2">
    <source>
        <dbReference type="WBParaSite" id="maker-uti_cns_0001879-snap-gene-0.18-mRNA-1"/>
    </source>
</evidence>
<dbReference type="WBParaSite" id="maker-uti_cns_0001879-snap-gene-0.18-mRNA-1">
    <property type="protein sequence ID" value="maker-uti_cns_0001879-snap-gene-0.18-mRNA-1"/>
    <property type="gene ID" value="maker-uti_cns_0001879-snap-gene-0.18"/>
</dbReference>
<sequence length="361" mass="40677">MMDACFGIRHRRNAGKATMPPASGFFIDVDHSNGVQPSEGHCANWSAGGRGQGLTSGADRNKLDVYGLFCGSCPHSFIRYMEDVTTPGERLNYSECMVQQMLRDIPPHVPIIVSYDISCKLAGRFCDPRLTFVLPALHVYGHVLRCQLLFGIRATESVGLIDGESVERIWPPFRRFGPQVKEMAQDNRRNFLNYVADTMNFARIMSIITVDEFLQKAGESRETVLSSLKAKPTAATSKKAEAIRSLYRVACERQYLIDHAATERGQRMNRLLTVTNQKLLKKTRSIVAKFNGLHQSDQLDYQDFISPNSEGFQQLLHINGDIAQKARAVKLRDLYFRCKEESQRVAAEATTILSDTDEDYI</sequence>
<proteinExistence type="predicted"/>
<dbReference type="Pfam" id="PF18758">
    <property type="entry name" value="KDZ"/>
    <property type="match status" value="1"/>
</dbReference>
<dbReference type="PANTHER" id="PTHR33096">
    <property type="entry name" value="CXC2 DOMAIN-CONTAINING PROTEIN"/>
    <property type="match status" value="1"/>
</dbReference>
<evidence type="ECO:0000313" key="1">
    <source>
        <dbReference type="Proteomes" id="UP000095280"/>
    </source>
</evidence>
<name>A0A1I8GH28_9PLAT</name>
<dbReference type="AlphaFoldDB" id="A0A1I8GH28"/>
<accession>A0A1I8GH28</accession>